<dbReference type="GO" id="GO:0004493">
    <property type="term" value="F:methylmalonyl-CoA epimerase activity"/>
    <property type="evidence" value="ECO:0007669"/>
    <property type="project" value="TreeGrafter"/>
</dbReference>
<gene>
    <name evidence="4" type="ORF">METZ01_LOCUS236372</name>
</gene>
<feature type="domain" description="VOC" evidence="3">
    <location>
        <begin position="4"/>
        <end position="133"/>
    </location>
</feature>
<evidence type="ECO:0000313" key="4">
    <source>
        <dbReference type="EMBL" id="SVB83518.1"/>
    </source>
</evidence>
<dbReference type="PROSITE" id="PS51819">
    <property type="entry name" value="VOC"/>
    <property type="match status" value="1"/>
</dbReference>
<dbReference type="NCBIfam" id="TIGR03081">
    <property type="entry name" value="metmalonyl_epim"/>
    <property type="match status" value="1"/>
</dbReference>
<dbReference type="InterPro" id="IPR037523">
    <property type="entry name" value="VOC_core"/>
</dbReference>
<dbReference type="PANTHER" id="PTHR43048">
    <property type="entry name" value="METHYLMALONYL-COA EPIMERASE"/>
    <property type="match status" value="1"/>
</dbReference>
<protein>
    <recommendedName>
        <fullName evidence="3">VOC domain-containing protein</fullName>
    </recommendedName>
</protein>
<sequence>MITALDHIAIAVPDLQRAIDRFMEDFGITFEGTEEVEAARTTTAFFPIDGTSIELVHPLNGTEGPLVQHLEKRGPGIHHICFRSDSLDEDIVRLKAKGYQFLSDEPSIGAHNTRVIFIHPKSCDGVLIELNEYPEGHH</sequence>
<dbReference type="InterPro" id="IPR017515">
    <property type="entry name" value="MeMalonyl-CoA_epimerase"/>
</dbReference>
<accession>A0A382H893</accession>
<dbReference type="InterPro" id="IPR051785">
    <property type="entry name" value="MMCE/EMCE_epimerase"/>
</dbReference>
<reference evidence="4" key="1">
    <citation type="submission" date="2018-05" db="EMBL/GenBank/DDBJ databases">
        <authorList>
            <person name="Lanie J.A."/>
            <person name="Ng W.-L."/>
            <person name="Kazmierczak K.M."/>
            <person name="Andrzejewski T.M."/>
            <person name="Davidsen T.M."/>
            <person name="Wayne K.J."/>
            <person name="Tettelin H."/>
            <person name="Glass J.I."/>
            <person name="Rusch D."/>
            <person name="Podicherti R."/>
            <person name="Tsui H.-C.T."/>
            <person name="Winkler M.E."/>
        </authorList>
    </citation>
    <scope>NUCLEOTIDE SEQUENCE</scope>
</reference>
<organism evidence="4">
    <name type="scientific">marine metagenome</name>
    <dbReference type="NCBI Taxonomy" id="408172"/>
    <lineage>
        <taxon>unclassified sequences</taxon>
        <taxon>metagenomes</taxon>
        <taxon>ecological metagenomes</taxon>
    </lineage>
</organism>
<dbReference type="InterPro" id="IPR029068">
    <property type="entry name" value="Glyas_Bleomycin-R_OHBP_Dase"/>
</dbReference>
<dbReference type="AlphaFoldDB" id="A0A382H893"/>
<dbReference type="PANTHER" id="PTHR43048:SF3">
    <property type="entry name" value="METHYLMALONYL-COA EPIMERASE, MITOCHONDRIAL"/>
    <property type="match status" value="1"/>
</dbReference>
<dbReference type="EMBL" id="UINC01059756">
    <property type="protein sequence ID" value="SVB83518.1"/>
    <property type="molecule type" value="Genomic_DNA"/>
</dbReference>
<dbReference type="SUPFAM" id="SSF54593">
    <property type="entry name" value="Glyoxalase/Bleomycin resistance protein/Dihydroxybiphenyl dioxygenase"/>
    <property type="match status" value="1"/>
</dbReference>
<comment type="similarity">
    <text evidence="1">Belongs to the methylmalonyl-CoA epimerase family.</text>
</comment>
<dbReference type="Gene3D" id="3.10.180.10">
    <property type="entry name" value="2,3-Dihydroxybiphenyl 1,2-Dioxygenase, domain 1"/>
    <property type="match status" value="1"/>
</dbReference>
<evidence type="ECO:0000256" key="1">
    <source>
        <dbReference type="ARBA" id="ARBA00009308"/>
    </source>
</evidence>
<keyword evidence="2" id="KW-0479">Metal-binding</keyword>
<dbReference type="GO" id="GO:0046491">
    <property type="term" value="P:L-methylmalonyl-CoA metabolic process"/>
    <property type="evidence" value="ECO:0007669"/>
    <property type="project" value="TreeGrafter"/>
</dbReference>
<name>A0A382H893_9ZZZZ</name>
<proteinExistence type="inferred from homology"/>
<evidence type="ECO:0000256" key="2">
    <source>
        <dbReference type="ARBA" id="ARBA00022723"/>
    </source>
</evidence>
<evidence type="ECO:0000259" key="3">
    <source>
        <dbReference type="PROSITE" id="PS51819"/>
    </source>
</evidence>
<dbReference type="Pfam" id="PF13669">
    <property type="entry name" value="Glyoxalase_4"/>
    <property type="match status" value="1"/>
</dbReference>
<dbReference type="CDD" id="cd07249">
    <property type="entry name" value="MMCE"/>
    <property type="match status" value="1"/>
</dbReference>
<dbReference type="GO" id="GO:0046872">
    <property type="term" value="F:metal ion binding"/>
    <property type="evidence" value="ECO:0007669"/>
    <property type="project" value="UniProtKB-KW"/>
</dbReference>